<gene>
    <name evidence="2" type="ORF">PITCH_A1900010</name>
</gene>
<accession>A0A445MVP4</accession>
<dbReference type="AlphaFoldDB" id="A0A445MVP4"/>
<dbReference type="InterPro" id="IPR025641">
    <property type="entry name" value="DUF4340"/>
</dbReference>
<evidence type="ECO:0000259" key="1">
    <source>
        <dbReference type="Pfam" id="PF14238"/>
    </source>
</evidence>
<dbReference type="EMBL" id="OJIN01000102">
    <property type="protein sequence ID" value="SPD73594.1"/>
    <property type="molecule type" value="Genomic_DNA"/>
</dbReference>
<evidence type="ECO:0000313" key="2">
    <source>
        <dbReference type="EMBL" id="SPD73594.1"/>
    </source>
</evidence>
<proteinExistence type="predicted"/>
<sequence length="177" mass="20169">MSLMRSLVLLIVFIILALYVFFFESGGKDKENSLPPVKKALDIIPEDIGEIVLRRDDLYVLLENIDSKWRIKRPFEADANNDMVHDLLSIFDCGIVRVIDEKPSNLKTFGLTSPRYLFAVKDKKGRVRTLLVGDDAPGNLSCYSKLEGSSQVFLLGVRYRQEFDRALAQFARPQGKR</sequence>
<dbReference type="Pfam" id="PF14238">
    <property type="entry name" value="DUF4340"/>
    <property type="match status" value="1"/>
</dbReference>
<feature type="domain" description="DUF4340" evidence="1">
    <location>
        <begin position="69"/>
        <end position="171"/>
    </location>
</feature>
<protein>
    <recommendedName>
        <fullName evidence="1">DUF4340 domain-containing protein</fullName>
    </recommendedName>
</protein>
<name>A0A445MVP4_9BACT</name>
<reference evidence="2" key="1">
    <citation type="submission" date="2018-01" db="EMBL/GenBank/DDBJ databases">
        <authorList>
            <person name="Regsiter A."/>
            <person name="William W."/>
        </authorList>
    </citation>
    <scope>NUCLEOTIDE SEQUENCE</scope>
    <source>
        <strain evidence="2">TRIP AH-1</strain>
    </source>
</reference>
<organism evidence="2">
    <name type="scientific">uncultured Desulfobacterium sp</name>
    <dbReference type="NCBI Taxonomy" id="201089"/>
    <lineage>
        <taxon>Bacteria</taxon>
        <taxon>Pseudomonadati</taxon>
        <taxon>Thermodesulfobacteriota</taxon>
        <taxon>Desulfobacteria</taxon>
        <taxon>Desulfobacterales</taxon>
        <taxon>Desulfobacteriaceae</taxon>
        <taxon>Desulfobacterium</taxon>
        <taxon>environmental samples</taxon>
    </lineage>
</organism>